<proteinExistence type="predicted"/>
<comment type="caution">
    <text evidence="1">The sequence shown here is derived from an EMBL/GenBank/DDBJ whole genome shotgun (WGS) entry which is preliminary data.</text>
</comment>
<dbReference type="AlphaFoldDB" id="A0A179G584"/>
<keyword evidence="2" id="KW-1185">Reference proteome</keyword>
<dbReference type="EMBL" id="LSBJ02000001">
    <property type="protein sequence ID" value="OAQ73012.1"/>
    <property type="molecule type" value="Genomic_DNA"/>
</dbReference>
<reference evidence="1 2" key="1">
    <citation type="journal article" date="2016" name="PLoS Pathog.">
        <title>Biosynthesis of antibiotic leucinostatins in bio-control fungus Purpureocillium lilacinum and their inhibition on phytophthora revealed by genome mining.</title>
        <authorList>
            <person name="Wang G."/>
            <person name="Liu Z."/>
            <person name="Lin R."/>
            <person name="Li E."/>
            <person name="Mao Z."/>
            <person name="Ling J."/>
            <person name="Yang Y."/>
            <person name="Yin W.B."/>
            <person name="Xie B."/>
        </authorList>
    </citation>
    <scope>NUCLEOTIDE SEQUENCE [LARGE SCALE GENOMIC DNA]</scope>
    <source>
        <strain evidence="1">170</strain>
    </source>
</reference>
<protein>
    <submittedName>
        <fullName evidence="1">F-box domain-containing protein</fullName>
    </submittedName>
</protein>
<organism evidence="1 2">
    <name type="scientific">Pochonia chlamydosporia 170</name>
    <dbReference type="NCBI Taxonomy" id="1380566"/>
    <lineage>
        <taxon>Eukaryota</taxon>
        <taxon>Fungi</taxon>
        <taxon>Dikarya</taxon>
        <taxon>Ascomycota</taxon>
        <taxon>Pezizomycotina</taxon>
        <taxon>Sordariomycetes</taxon>
        <taxon>Hypocreomycetidae</taxon>
        <taxon>Hypocreales</taxon>
        <taxon>Clavicipitaceae</taxon>
        <taxon>Pochonia</taxon>
    </lineage>
</organism>
<dbReference type="RefSeq" id="XP_018149095.1">
    <property type="nucleotide sequence ID" value="XM_018280770.1"/>
</dbReference>
<dbReference type="GeneID" id="28844764"/>
<evidence type="ECO:0000313" key="2">
    <source>
        <dbReference type="Proteomes" id="UP000078397"/>
    </source>
</evidence>
<sequence length="575" mass="65609">MASTVEMGEAVDRQKPQLPDDVLHYMLSFDILQQEDFLACRLVCRDMTPVATSFVFRHVRLEAIRVMDGHFMNIALSPSLRDHVREATCDTWVGGRFVDHVYHPYLLLTRFAKHLPCLRFFRNLHTLHLRFSPHCAKPGRSTSTYALEESTVFRYSVLDTVFRCLDGTWSAKEQQKIDSDLRIHGGILTSDYHVSDDDAFVDGPIPIHTLTIANLADYDDTRLTKSAAFQNVINSGNLRDLKLLITTGRNITVTDPAIHYRDRQNMYESLPTTWLSPGLAQHLRVLSLYGAGYWGWHPKMDFRLVNPTGESGSGIPNLKVLALGKYVFSHVWQIDWIANLGKNNRNGGLEELYLDNCPILACAAYPPPMDTSTTNLGLDADGKEIIISNHGYPRPEAEVHDYQVPGETDHAFCLRWCDILTRWQDTMPSLKVFKADKESWTIEKTDHATPMYGIRPERELLAHRRNHNEFRTYNCPSPPEERALAEKYMGGCVTLWLMFRTPLVTHPEFPLHYVKFDRELNPSALLGLSRYSPVCDLQVVSRATRELDMQVCTLFLANLGHRVKSSLASLWFGDD</sequence>
<dbReference type="PANTHER" id="PTHR42057:SF2">
    <property type="entry name" value="F-BOX DOMAIN PROTEIN (AFU_ORTHOLOGUE AFUA_4G00200)-RELATED"/>
    <property type="match status" value="1"/>
</dbReference>
<dbReference type="PANTHER" id="PTHR42057">
    <property type="entry name" value="F-BOX DOMAIN PROTEIN (AFU_ORTHOLOGUE AFUA_4G00200)"/>
    <property type="match status" value="1"/>
</dbReference>
<name>A0A179G584_METCM</name>
<dbReference type="Proteomes" id="UP000078397">
    <property type="component" value="Unassembled WGS sequence"/>
</dbReference>
<accession>A0A179G584</accession>
<dbReference type="KEGG" id="pchm:VFPPC_00829"/>
<dbReference type="OrthoDB" id="3140657at2759"/>
<evidence type="ECO:0000313" key="1">
    <source>
        <dbReference type="EMBL" id="OAQ73012.1"/>
    </source>
</evidence>
<gene>
    <name evidence="1" type="ORF">VFPPC_00829</name>
</gene>